<dbReference type="Gene3D" id="3.40.50.2300">
    <property type="match status" value="2"/>
</dbReference>
<dbReference type="InterPro" id="IPR000843">
    <property type="entry name" value="HTH_LacI"/>
</dbReference>
<dbReference type="Pfam" id="PF00356">
    <property type="entry name" value="LacI"/>
    <property type="match status" value="1"/>
</dbReference>
<dbReference type="InterPro" id="IPR028082">
    <property type="entry name" value="Peripla_BP_I"/>
</dbReference>
<name>A0ABT7V8M8_9ACTN</name>
<dbReference type="InterPro" id="IPR010982">
    <property type="entry name" value="Lambda_DNA-bd_dom_sf"/>
</dbReference>
<dbReference type="CDD" id="cd06283">
    <property type="entry name" value="PBP1_RegR_EndR_KdgR-like"/>
    <property type="match status" value="1"/>
</dbReference>
<evidence type="ECO:0000313" key="5">
    <source>
        <dbReference type="EMBL" id="MDM8274852.1"/>
    </source>
</evidence>
<dbReference type="GO" id="GO:0003677">
    <property type="term" value="F:DNA binding"/>
    <property type="evidence" value="ECO:0007669"/>
    <property type="project" value="UniProtKB-KW"/>
</dbReference>
<evidence type="ECO:0000313" key="6">
    <source>
        <dbReference type="Proteomes" id="UP001529421"/>
    </source>
</evidence>
<dbReference type="SUPFAM" id="SSF53822">
    <property type="entry name" value="Periplasmic binding protein-like I"/>
    <property type="match status" value="1"/>
</dbReference>
<evidence type="ECO:0000256" key="3">
    <source>
        <dbReference type="ARBA" id="ARBA00023163"/>
    </source>
</evidence>
<keyword evidence="2 5" id="KW-0238">DNA-binding</keyword>
<feature type="domain" description="HTH lacI-type" evidence="4">
    <location>
        <begin position="6"/>
        <end position="61"/>
    </location>
</feature>
<dbReference type="SUPFAM" id="SSF47413">
    <property type="entry name" value="lambda repressor-like DNA-binding domains"/>
    <property type="match status" value="1"/>
</dbReference>
<accession>A0ABT7V8M8</accession>
<dbReference type="PANTHER" id="PTHR30146:SF154">
    <property type="entry name" value="TRANSCRIPTION REGULATOR, MEMBER OF GALR FAMILY"/>
    <property type="match status" value="1"/>
</dbReference>
<evidence type="ECO:0000256" key="2">
    <source>
        <dbReference type="ARBA" id="ARBA00023125"/>
    </source>
</evidence>
<keyword evidence="1" id="KW-0805">Transcription regulation</keyword>
<dbReference type="Gene3D" id="1.10.260.40">
    <property type="entry name" value="lambda repressor-like DNA-binding domains"/>
    <property type="match status" value="1"/>
</dbReference>
<gene>
    <name evidence="5" type="ORF">QUW28_04965</name>
</gene>
<dbReference type="CDD" id="cd01392">
    <property type="entry name" value="HTH_LacI"/>
    <property type="match status" value="1"/>
</dbReference>
<evidence type="ECO:0000259" key="4">
    <source>
        <dbReference type="PROSITE" id="PS50932"/>
    </source>
</evidence>
<keyword evidence="3" id="KW-0804">Transcription</keyword>
<evidence type="ECO:0000256" key="1">
    <source>
        <dbReference type="ARBA" id="ARBA00023015"/>
    </source>
</evidence>
<reference evidence="6" key="1">
    <citation type="submission" date="2023-06" db="EMBL/GenBank/DDBJ databases">
        <title>Identification and characterization of horizontal gene transfer across gut microbiota members of farm animals based on homology search.</title>
        <authorList>
            <person name="Zeman M."/>
            <person name="Kubasova T."/>
            <person name="Jahodarova E."/>
            <person name="Nykrynova M."/>
            <person name="Rychlik I."/>
        </authorList>
    </citation>
    <scope>NUCLEOTIDE SEQUENCE [LARGE SCALE GENOMIC DNA]</scope>
    <source>
        <strain evidence="6">154_Feed</strain>
    </source>
</reference>
<dbReference type="Pfam" id="PF13377">
    <property type="entry name" value="Peripla_BP_3"/>
    <property type="match status" value="1"/>
</dbReference>
<proteinExistence type="predicted"/>
<dbReference type="RefSeq" id="WP_289544973.1">
    <property type="nucleotide sequence ID" value="NZ_JAUDDZ010000005.1"/>
</dbReference>
<protein>
    <submittedName>
        <fullName evidence="5">LacI family DNA-binding transcriptional regulator</fullName>
    </submittedName>
</protein>
<dbReference type="PROSITE" id="PS50932">
    <property type="entry name" value="HTH_LACI_2"/>
    <property type="match status" value="1"/>
</dbReference>
<dbReference type="Proteomes" id="UP001529421">
    <property type="component" value="Unassembled WGS sequence"/>
</dbReference>
<keyword evidence="6" id="KW-1185">Reference proteome</keyword>
<dbReference type="SMART" id="SM00354">
    <property type="entry name" value="HTH_LACI"/>
    <property type="match status" value="1"/>
</dbReference>
<dbReference type="EMBL" id="JAUDDZ010000005">
    <property type="protein sequence ID" value="MDM8274852.1"/>
    <property type="molecule type" value="Genomic_DNA"/>
</dbReference>
<organism evidence="5 6">
    <name type="scientific">Enorma phocaeensis</name>
    <dbReference type="NCBI Taxonomy" id="1871019"/>
    <lineage>
        <taxon>Bacteria</taxon>
        <taxon>Bacillati</taxon>
        <taxon>Actinomycetota</taxon>
        <taxon>Coriobacteriia</taxon>
        <taxon>Coriobacteriales</taxon>
        <taxon>Coriobacteriaceae</taxon>
        <taxon>Enorma</taxon>
    </lineage>
</organism>
<dbReference type="InterPro" id="IPR046335">
    <property type="entry name" value="LacI/GalR-like_sensor"/>
</dbReference>
<sequence>MGTGRVTIADIAGAAGTSTATVSNYLNGKWDKLSDKTRQRIAAVIRDTGYAPNAQAQTLSGKQSHVIAVLILDNSNIWAGQIFQGIERVALSHGYQTVICNTDFNPETESMYVEKMLSLGADGFIVQPTSNFKAVGERIKRAGRPVVFYDCNLYNLESSWIKTNLYDGIYSAIATCVERGYQDFLAIAANYTAMRTRMERFEGFADALTARGIPYQTLEISHTAPSVAALTEHFKYKLNPARKTLVFVQNQWALGRVYQALLPMAHLMPQQIGLLGINNSDWTCLTTPSISTVVEPVREVGQRACEMLLDLLDGKAGTTHQEILGCETNWLDSTL</sequence>
<comment type="caution">
    <text evidence="5">The sequence shown here is derived from an EMBL/GenBank/DDBJ whole genome shotgun (WGS) entry which is preliminary data.</text>
</comment>
<dbReference type="PANTHER" id="PTHR30146">
    <property type="entry name" value="LACI-RELATED TRANSCRIPTIONAL REPRESSOR"/>
    <property type="match status" value="1"/>
</dbReference>